<keyword evidence="2" id="KW-0378">Hydrolase</keyword>
<reference evidence="2 3" key="1">
    <citation type="submission" date="2018-07" db="EMBL/GenBank/DDBJ databases">
        <title>Genome sequence of extremly halophilic archaeon Halopelagius longus strain BC12-B1.</title>
        <authorList>
            <person name="Zhang X."/>
        </authorList>
    </citation>
    <scope>NUCLEOTIDE SEQUENCE [LARGE SCALE GENOMIC DNA]</scope>
    <source>
        <strain evidence="2 3">BC12-B1</strain>
    </source>
</reference>
<proteinExistence type="predicted"/>
<evidence type="ECO:0000259" key="1">
    <source>
        <dbReference type="Pfam" id="PF00561"/>
    </source>
</evidence>
<name>A0A370IFV0_9EURY</name>
<dbReference type="Proteomes" id="UP000255421">
    <property type="component" value="Unassembled WGS sequence"/>
</dbReference>
<sequence length="430" mass="48996">MNEFLRVEQLFRAFLLKELHGRTHETALVEFLDQSSTIRVRLGFDTIPDQSTLWRTWNQHFTENLRQTIQTAARTILLKATDAGVSVPRKPEESMQDTADELEFRTQTPGPDHLSRLTRLTNSSKLRILAPCSRCCLNSHEISTMDAAGVYLTMPRHTEWTERQESATVTVDGHDLDVAYYDEGEGNPVVFLHGIPTWSFLWRDVAPTLEDERRVIVPDMVGYGNSSMEDSFDRSIRAQEQMIDGLLDELDIETISFVGHDLGGGVGLRYASHRPDVVEELVLSNSIAYDSWPIQTIVDLGLPSKINEMSVDDVQEMLDDLFRQTLFSDDPSEEYVEGMKAQWQSEEAAISLSRNAIATNTNHTTEIDYENISAETLLLWGTNDEFQPVSYAERLKEDLSDAELEGLDDANHWVMQDRPDAYREELRSFL</sequence>
<dbReference type="PANTHER" id="PTHR43798:SF24">
    <property type="entry name" value="CIS-3-ALKYL-4-ALKYLOXETAN-2-ONE DECARBOXYLASE"/>
    <property type="match status" value="1"/>
</dbReference>
<protein>
    <submittedName>
        <fullName evidence="2">Alpha/beta fold hydrolase</fullName>
    </submittedName>
</protein>
<dbReference type="EMBL" id="QQST01000005">
    <property type="protein sequence ID" value="RDI69589.1"/>
    <property type="molecule type" value="Genomic_DNA"/>
</dbReference>
<dbReference type="PRINTS" id="PR00111">
    <property type="entry name" value="ABHYDROLASE"/>
</dbReference>
<dbReference type="InterPro" id="IPR029058">
    <property type="entry name" value="AB_hydrolase_fold"/>
</dbReference>
<keyword evidence="3" id="KW-1185">Reference proteome</keyword>
<dbReference type="PRINTS" id="PR00412">
    <property type="entry name" value="EPOXHYDRLASE"/>
</dbReference>
<comment type="caution">
    <text evidence="2">The sequence shown here is derived from an EMBL/GenBank/DDBJ whole genome shotgun (WGS) entry which is preliminary data.</text>
</comment>
<dbReference type="Pfam" id="PF00561">
    <property type="entry name" value="Abhydrolase_1"/>
    <property type="match status" value="1"/>
</dbReference>
<dbReference type="InterPro" id="IPR000639">
    <property type="entry name" value="Epox_hydrolase-like"/>
</dbReference>
<organism evidence="2 3">
    <name type="scientific">Halopelagius longus</name>
    <dbReference type="NCBI Taxonomy" id="1236180"/>
    <lineage>
        <taxon>Archaea</taxon>
        <taxon>Methanobacteriati</taxon>
        <taxon>Methanobacteriota</taxon>
        <taxon>Stenosarchaea group</taxon>
        <taxon>Halobacteria</taxon>
        <taxon>Halobacteriales</taxon>
        <taxon>Haloferacaceae</taxon>
    </lineage>
</organism>
<dbReference type="SUPFAM" id="SSF53474">
    <property type="entry name" value="alpha/beta-Hydrolases"/>
    <property type="match status" value="1"/>
</dbReference>
<accession>A0A370IFV0</accession>
<feature type="domain" description="AB hydrolase-1" evidence="1">
    <location>
        <begin position="187"/>
        <end position="417"/>
    </location>
</feature>
<dbReference type="GO" id="GO:0016787">
    <property type="term" value="F:hydrolase activity"/>
    <property type="evidence" value="ECO:0007669"/>
    <property type="project" value="UniProtKB-KW"/>
</dbReference>
<dbReference type="PANTHER" id="PTHR43798">
    <property type="entry name" value="MONOACYLGLYCEROL LIPASE"/>
    <property type="match status" value="1"/>
</dbReference>
<dbReference type="Gene3D" id="3.40.50.1820">
    <property type="entry name" value="alpha/beta hydrolase"/>
    <property type="match status" value="1"/>
</dbReference>
<gene>
    <name evidence="2" type="ORF">DWB78_18755</name>
</gene>
<dbReference type="OrthoDB" id="9890at2157"/>
<dbReference type="InterPro" id="IPR050266">
    <property type="entry name" value="AB_hydrolase_sf"/>
</dbReference>
<evidence type="ECO:0000313" key="3">
    <source>
        <dbReference type="Proteomes" id="UP000255421"/>
    </source>
</evidence>
<evidence type="ECO:0000313" key="2">
    <source>
        <dbReference type="EMBL" id="RDI69589.1"/>
    </source>
</evidence>
<dbReference type="InterPro" id="IPR000073">
    <property type="entry name" value="AB_hydrolase_1"/>
</dbReference>
<dbReference type="AlphaFoldDB" id="A0A370IFV0"/>
<dbReference type="GO" id="GO:0016020">
    <property type="term" value="C:membrane"/>
    <property type="evidence" value="ECO:0007669"/>
    <property type="project" value="TreeGrafter"/>
</dbReference>